<feature type="transmembrane region" description="Helical" evidence="10">
    <location>
        <begin position="118"/>
        <end position="138"/>
    </location>
</feature>
<evidence type="ECO:0000256" key="3">
    <source>
        <dbReference type="ARBA" id="ARBA00022553"/>
    </source>
</evidence>
<dbReference type="InterPro" id="IPR036890">
    <property type="entry name" value="HATPase_C_sf"/>
</dbReference>
<keyword evidence="10" id="KW-1133">Transmembrane helix</keyword>
<dbReference type="RefSeq" id="WP_134507367.1">
    <property type="nucleotide sequence ID" value="NZ_SOFM01000010.1"/>
</dbReference>
<feature type="domain" description="DUF7134" evidence="12">
    <location>
        <begin position="20"/>
        <end position="167"/>
    </location>
</feature>
<dbReference type="EC" id="2.7.13.3" evidence="2"/>
<keyword evidence="10" id="KW-0812">Transmembrane</keyword>
<dbReference type="GO" id="GO:0016020">
    <property type="term" value="C:membrane"/>
    <property type="evidence" value="ECO:0007669"/>
    <property type="project" value="InterPro"/>
</dbReference>
<dbReference type="GO" id="GO:0005524">
    <property type="term" value="F:ATP binding"/>
    <property type="evidence" value="ECO:0007669"/>
    <property type="project" value="UniProtKB-KW"/>
</dbReference>
<accession>A0A4R8WGW3</accession>
<evidence type="ECO:0000313" key="13">
    <source>
        <dbReference type="EMBL" id="TFC06385.1"/>
    </source>
</evidence>
<dbReference type="InterPro" id="IPR055558">
    <property type="entry name" value="DUF7134"/>
</dbReference>
<evidence type="ECO:0000259" key="11">
    <source>
        <dbReference type="Pfam" id="PF07730"/>
    </source>
</evidence>
<dbReference type="Proteomes" id="UP000297643">
    <property type="component" value="Unassembled WGS sequence"/>
</dbReference>
<organism evidence="13 14">
    <name type="scientific">Cryobacterium mannosilyticum</name>
    <dbReference type="NCBI Taxonomy" id="1259190"/>
    <lineage>
        <taxon>Bacteria</taxon>
        <taxon>Bacillati</taxon>
        <taxon>Actinomycetota</taxon>
        <taxon>Actinomycetes</taxon>
        <taxon>Micrococcales</taxon>
        <taxon>Microbacteriaceae</taxon>
        <taxon>Cryobacterium</taxon>
    </lineage>
</organism>
<evidence type="ECO:0000259" key="12">
    <source>
        <dbReference type="Pfam" id="PF23539"/>
    </source>
</evidence>
<comment type="caution">
    <text evidence="13">The sequence shown here is derived from an EMBL/GenBank/DDBJ whole genome shotgun (WGS) entry which is preliminary data.</text>
</comment>
<keyword evidence="10" id="KW-0472">Membrane</keyword>
<evidence type="ECO:0000256" key="7">
    <source>
        <dbReference type="ARBA" id="ARBA00022840"/>
    </source>
</evidence>
<keyword evidence="6 13" id="KW-0418">Kinase</keyword>
<feature type="transmembrane region" description="Helical" evidence="10">
    <location>
        <begin position="81"/>
        <end position="112"/>
    </location>
</feature>
<evidence type="ECO:0000313" key="14">
    <source>
        <dbReference type="Proteomes" id="UP000297643"/>
    </source>
</evidence>
<evidence type="ECO:0000256" key="6">
    <source>
        <dbReference type="ARBA" id="ARBA00022777"/>
    </source>
</evidence>
<dbReference type="Gene3D" id="3.30.565.10">
    <property type="entry name" value="Histidine kinase-like ATPase, C-terminal domain"/>
    <property type="match status" value="1"/>
</dbReference>
<protein>
    <recommendedName>
        <fullName evidence="2">histidine kinase</fullName>
        <ecNumber evidence="2">2.7.13.3</ecNumber>
    </recommendedName>
</protein>
<name>A0A4R8WGW3_9MICO</name>
<dbReference type="PANTHER" id="PTHR24421">
    <property type="entry name" value="NITRATE/NITRITE SENSOR PROTEIN NARX-RELATED"/>
    <property type="match status" value="1"/>
</dbReference>
<dbReference type="Pfam" id="PF23539">
    <property type="entry name" value="DUF7134"/>
    <property type="match status" value="1"/>
</dbReference>
<evidence type="ECO:0000256" key="9">
    <source>
        <dbReference type="SAM" id="MobiDB-lite"/>
    </source>
</evidence>
<dbReference type="SUPFAM" id="SSF55874">
    <property type="entry name" value="ATPase domain of HSP90 chaperone/DNA topoisomerase II/histidine kinase"/>
    <property type="match status" value="1"/>
</dbReference>
<evidence type="ECO:0000256" key="1">
    <source>
        <dbReference type="ARBA" id="ARBA00000085"/>
    </source>
</evidence>
<feature type="domain" description="Signal transduction histidine kinase subgroup 3 dimerisation and phosphoacceptor" evidence="11">
    <location>
        <begin position="195"/>
        <end position="260"/>
    </location>
</feature>
<evidence type="ECO:0000256" key="10">
    <source>
        <dbReference type="SAM" id="Phobius"/>
    </source>
</evidence>
<keyword evidence="4" id="KW-0808">Transferase</keyword>
<dbReference type="Gene3D" id="1.20.5.1930">
    <property type="match status" value="1"/>
</dbReference>
<evidence type="ECO:0000256" key="8">
    <source>
        <dbReference type="ARBA" id="ARBA00023012"/>
    </source>
</evidence>
<keyword evidence="7" id="KW-0067">ATP-binding</keyword>
<gene>
    <name evidence="13" type="ORF">E3O32_04705</name>
</gene>
<feature type="compositionally biased region" description="Basic and acidic residues" evidence="9">
    <location>
        <begin position="1"/>
        <end position="12"/>
    </location>
</feature>
<dbReference type="GO" id="GO:0046983">
    <property type="term" value="F:protein dimerization activity"/>
    <property type="evidence" value="ECO:0007669"/>
    <property type="project" value="InterPro"/>
</dbReference>
<evidence type="ECO:0000256" key="5">
    <source>
        <dbReference type="ARBA" id="ARBA00022741"/>
    </source>
</evidence>
<keyword evidence="5" id="KW-0547">Nucleotide-binding</keyword>
<feature type="region of interest" description="Disordered" evidence="9">
    <location>
        <begin position="1"/>
        <end position="21"/>
    </location>
</feature>
<dbReference type="AlphaFoldDB" id="A0A4R8WGW3"/>
<keyword evidence="3" id="KW-0597">Phosphoprotein</keyword>
<comment type="catalytic activity">
    <reaction evidence="1">
        <text>ATP + protein L-histidine = ADP + protein N-phospho-L-histidine.</text>
        <dbReference type="EC" id="2.7.13.3"/>
    </reaction>
</comment>
<feature type="transmembrane region" description="Helical" evidence="10">
    <location>
        <begin position="150"/>
        <end position="166"/>
    </location>
</feature>
<feature type="transmembrane region" description="Helical" evidence="10">
    <location>
        <begin position="56"/>
        <end position="74"/>
    </location>
</feature>
<dbReference type="InterPro" id="IPR050482">
    <property type="entry name" value="Sensor_HK_TwoCompSys"/>
</dbReference>
<sequence length="400" mass="41627">MSGSRTEPERSAAPRPPSTGWLASRPGVTDLLVALAYALPAFAVVLAVAFGDHDAIQFAITSCAVAASGLALLFRRRAPVLVFVLTTAVMLATFWTPGSIAVIAVGCALYAVTVYRSVRGAVIGWGVVGVLLVVEGALLPQSVASVGESVQAIVVLVVAVLVGLSVRSSRHFAAVQLAQLAREREQDVAAAAAAERTSIAREMHDIVSHSLSVMISLAHGSAEIATKEPDRAVEGMREVARTGRGALGDMRRMLGVLRDAPDGRPADGATSTPGIEDLPALLERFRATGLPVNMRSTGDAPPDAVMQLTVYRIVQESLTNALKYARGATRVAVTITFAPDLVTVIVDDDGTADETAGDDLGRGLVGIGERVALYSGRVTTGPRDGGGWAMHAQLIPQVAA</sequence>
<keyword evidence="14" id="KW-1185">Reference proteome</keyword>
<dbReference type="CDD" id="cd16917">
    <property type="entry name" value="HATPase_UhpB-NarQ-NarX-like"/>
    <property type="match status" value="1"/>
</dbReference>
<evidence type="ECO:0000256" key="4">
    <source>
        <dbReference type="ARBA" id="ARBA00022679"/>
    </source>
</evidence>
<keyword evidence="8" id="KW-0902">Two-component regulatory system</keyword>
<dbReference type="PANTHER" id="PTHR24421:SF10">
    <property type="entry name" value="NITRATE_NITRITE SENSOR PROTEIN NARQ"/>
    <property type="match status" value="1"/>
</dbReference>
<proteinExistence type="predicted"/>
<dbReference type="Pfam" id="PF07730">
    <property type="entry name" value="HisKA_3"/>
    <property type="match status" value="1"/>
</dbReference>
<evidence type="ECO:0000256" key="2">
    <source>
        <dbReference type="ARBA" id="ARBA00012438"/>
    </source>
</evidence>
<feature type="transmembrane region" description="Helical" evidence="10">
    <location>
        <begin position="31"/>
        <end position="50"/>
    </location>
</feature>
<reference evidence="13 14" key="1">
    <citation type="submission" date="2019-03" db="EMBL/GenBank/DDBJ databases">
        <title>Genomics of glacier-inhabiting Cryobacterium strains.</title>
        <authorList>
            <person name="Liu Q."/>
            <person name="Xin Y.-H."/>
        </authorList>
    </citation>
    <scope>NUCLEOTIDE SEQUENCE [LARGE SCALE GENOMIC DNA]</scope>
    <source>
        <strain evidence="13 14">RHLT2-21</strain>
    </source>
</reference>
<dbReference type="EMBL" id="SOFM01000010">
    <property type="protein sequence ID" value="TFC06385.1"/>
    <property type="molecule type" value="Genomic_DNA"/>
</dbReference>
<dbReference type="GO" id="GO:0000155">
    <property type="term" value="F:phosphorelay sensor kinase activity"/>
    <property type="evidence" value="ECO:0007669"/>
    <property type="project" value="InterPro"/>
</dbReference>
<dbReference type="InterPro" id="IPR011712">
    <property type="entry name" value="Sig_transdc_His_kin_sub3_dim/P"/>
</dbReference>